<reference evidence="1 2" key="1">
    <citation type="journal article" date="2011" name="BMC Genomics">
        <title>Insight into cross-talk between intra-amoebal pathogens.</title>
        <authorList>
            <person name="Gimenez G."/>
            <person name="Bertelli C."/>
            <person name="Moliner C."/>
            <person name="Robert C."/>
            <person name="Raoult D."/>
            <person name="Fournier P.E."/>
            <person name="Greub G."/>
        </authorList>
    </citation>
    <scope>NUCLEOTIDE SEQUENCE [LARGE SCALE GENOMIC DNA]</scope>
    <source>
        <strain evidence="1 2">LLAP12</strain>
    </source>
</reference>
<dbReference type="EMBL" id="JH413813">
    <property type="protein sequence ID" value="EHL31540.1"/>
    <property type="molecule type" value="Genomic_DNA"/>
</dbReference>
<keyword evidence="2" id="KW-1185">Reference proteome</keyword>
<dbReference type="InParanoid" id="G9EMK4"/>
<dbReference type="Proteomes" id="UP000002770">
    <property type="component" value="Unassembled WGS sequence"/>
</dbReference>
<dbReference type="STRING" id="658187.LDG_6472"/>
<dbReference type="AlphaFoldDB" id="G9EMK4"/>
<gene>
    <name evidence="1" type="ORF">LDG_6472</name>
</gene>
<proteinExistence type="predicted"/>
<name>G9EMK4_9GAMM</name>
<organism evidence="1 2">
    <name type="scientific">Legionella drancourtii LLAP12</name>
    <dbReference type="NCBI Taxonomy" id="658187"/>
    <lineage>
        <taxon>Bacteria</taxon>
        <taxon>Pseudomonadati</taxon>
        <taxon>Pseudomonadota</taxon>
        <taxon>Gammaproteobacteria</taxon>
        <taxon>Legionellales</taxon>
        <taxon>Legionellaceae</taxon>
        <taxon>Legionella</taxon>
    </lineage>
</organism>
<sequence>MTIETELKFLVGIYTEFDPEKGCYVGGVSEEERVRLERSFNQLLLKWLLKNGPEKEQVEENYTKLAPLFEMKTNGLLEPEVLWIENVLSCGINDGVCFKTLSLSHQKLIAPENFKNIKFNDIVTRDDLKKWLENFKKQATNYTERSFYESLLSLLNESTEFYDEVGQIKPKGVRVLLSFLPMVLVSIGTVAFVEELFAAYALYFILLKGGQFISRSSSSELQSFGHALQKISTVTATTTTTLLVRLIEMIFSASLQCYVATLQVGSIVLSPLVSSKLPELFTQESLEQALIKASESRHIGMYFENYKLKLIASPIESRLGLLGQQYFLGYRVGKTKFQTLEYFLVNMRTLDMNSDPIETKLEGVQDLLNKIKKNTVVYSAGGETALAINKAQGFLQFLKDNPCALQNNEAEPVVKGDLTKCEVVQPYF</sequence>
<evidence type="ECO:0000313" key="2">
    <source>
        <dbReference type="Proteomes" id="UP000002770"/>
    </source>
</evidence>
<accession>G9EMK4</accession>
<dbReference type="HOGENOM" id="CLU_640593_0_0_6"/>
<evidence type="ECO:0000313" key="1">
    <source>
        <dbReference type="EMBL" id="EHL31540.1"/>
    </source>
</evidence>
<protein>
    <submittedName>
        <fullName evidence="1">Uncharacterized protein</fullName>
    </submittedName>
</protein>
<dbReference type="RefSeq" id="WP_006870402.1">
    <property type="nucleotide sequence ID" value="NZ_JH413813.1"/>
</dbReference>
<dbReference type="eggNOG" id="COG2214">
    <property type="taxonomic scope" value="Bacteria"/>
</dbReference>